<accession>A0A9P7GVL8</accession>
<evidence type="ECO:0000313" key="1">
    <source>
        <dbReference type="EMBL" id="KAG5654220.1"/>
    </source>
</evidence>
<dbReference type="PANTHER" id="PTHR33875:SF2">
    <property type="entry name" value="ACR183CP"/>
    <property type="match status" value="1"/>
</dbReference>
<dbReference type="Gene3D" id="3.40.30.10">
    <property type="entry name" value="Glutaredoxin"/>
    <property type="match status" value="1"/>
</dbReference>
<comment type="caution">
    <text evidence="1">The sequence shown here is derived from an EMBL/GenBank/DDBJ whole genome shotgun (WGS) entry which is preliminary data.</text>
</comment>
<reference evidence="1" key="2">
    <citation type="submission" date="2021-10" db="EMBL/GenBank/DDBJ databases">
        <title>Phylogenomics reveals ancestral predisposition of the termite-cultivated fungus Termitomyces towards a domesticated lifestyle.</title>
        <authorList>
            <person name="Auxier B."/>
            <person name="Grum-Grzhimaylo A."/>
            <person name="Cardenas M.E."/>
            <person name="Lodge J.D."/>
            <person name="Laessoe T."/>
            <person name="Pedersen O."/>
            <person name="Smith M.E."/>
            <person name="Kuyper T.W."/>
            <person name="Franco-Molano E.A."/>
            <person name="Baroni T.J."/>
            <person name="Aanen D.K."/>
        </authorList>
    </citation>
    <scope>NUCLEOTIDE SEQUENCE</scope>
    <source>
        <strain evidence="1">D49</strain>
    </source>
</reference>
<evidence type="ECO:0000313" key="2">
    <source>
        <dbReference type="Proteomes" id="UP000717328"/>
    </source>
</evidence>
<dbReference type="PANTHER" id="PTHR33875">
    <property type="entry name" value="OS09G0542200 PROTEIN"/>
    <property type="match status" value="1"/>
</dbReference>
<organism evidence="1 2">
    <name type="scientific">Sphagnurus paluster</name>
    <dbReference type="NCBI Taxonomy" id="117069"/>
    <lineage>
        <taxon>Eukaryota</taxon>
        <taxon>Fungi</taxon>
        <taxon>Dikarya</taxon>
        <taxon>Basidiomycota</taxon>
        <taxon>Agaricomycotina</taxon>
        <taxon>Agaricomycetes</taxon>
        <taxon>Agaricomycetidae</taxon>
        <taxon>Agaricales</taxon>
        <taxon>Tricholomatineae</taxon>
        <taxon>Lyophyllaceae</taxon>
        <taxon>Sphagnurus</taxon>
    </lineage>
</organism>
<protein>
    <submittedName>
        <fullName evidence="1">Uncharacterized protein</fullName>
    </submittedName>
</protein>
<name>A0A9P7GVL8_9AGAR</name>
<reference evidence="1" key="1">
    <citation type="submission" date="2021-02" db="EMBL/GenBank/DDBJ databases">
        <authorList>
            <person name="Nieuwenhuis M."/>
            <person name="Van De Peppel L.J.J."/>
        </authorList>
    </citation>
    <scope>NUCLEOTIDE SEQUENCE</scope>
    <source>
        <strain evidence="1">D49</strain>
    </source>
</reference>
<dbReference type="EMBL" id="JABCKI010000015">
    <property type="protein sequence ID" value="KAG5654220.1"/>
    <property type="molecule type" value="Genomic_DNA"/>
</dbReference>
<gene>
    <name evidence="1" type="ORF">H0H81_005907</name>
</gene>
<dbReference type="Proteomes" id="UP000717328">
    <property type="component" value="Unassembled WGS sequence"/>
</dbReference>
<dbReference type="AlphaFoldDB" id="A0A9P7GVL8"/>
<keyword evidence="2" id="KW-1185">Reference proteome</keyword>
<dbReference type="OrthoDB" id="37297at2759"/>
<proteinExistence type="predicted"/>
<sequence length="176" mass="19194">MFARSALTIDSVLKPLFAPGGKYAGKVKVIARLQVQPWHSSSTLTHESALALFKNQGDYFDIPASTLTPLQVRESLAQLAAQVIPANAVEEFKEVLKLKSSPNGGNGVTDDLKYTSQYLFTSLPVTSADIITVKFSRQNSIHVSPTVLWDGLVAGEISSSWGEKEWNEFLANKVNV</sequence>